<protein>
    <submittedName>
        <fullName evidence="11">Uncharacterized protein</fullName>
    </submittedName>
</protein>
<dbReference type="FunFam" id="3.40.50.300:FF:000163">
    <property type="entry name" value="Multidrug resistance-associated protein member 4"/>
    <property type="match status" value="1"/>
</dbReference>
<dbReference type="GO" id="GO:0016887">
    <property type="term" value="F:ATP hydrolysis activity"/>
    <property type="evidence" value="ECO:0007669"/>
    <property type="project" value="InterPro"/>
</dbReference>
<evidence type="ECO:0000259" key="9">
    <source>
        <dbReference type="PROSITE" id="PS50893"/>
    </source>
</evidence>
<feature type="transmembrane region" description="Helical" evidence="8">
    <location>
        <begin position="800"/>
        <end position="822"/>
    </location>
</feature>
<feature type="transmembrane region" description="Helical" evidence="8">
    <location>
        <begin position="132"/>
        <end position="150"/>
    </location>
</feature>
<feature type="transmembrane region" description="Helical" evidence="8">
    <location>
        <begin position="206"/>
        <end position="229"/>
    </location>
</feature>
<proteinExistence type="predicted"/>
<dbReference type="PROSITE" id="PS50929">
    <property type="entry name" value="ABC_TM1F"/>
    <property type="match status" value="2"/>
</dbReference>
<sequence length="1345" mass="151649">MDGGFRLKNENPKKKANFITKLFFGWMIGVIKTGTKHGLEIKDLFKAMEKDKSENLTDRLDKYWTSEVARARKLNSKPSLLKVIFKTFCTEFMGFGVLWFLLHAVLWSSQPLILAHLISLFSGPYDKEKQTEMYITGAALISISACIIFLYHHCTFGMSCIGMRIRIACSSLMYRKITRLNQKSLGETTAGYVVNLLSNDVNRFDLAIWPLHSLWVMPFQVPYLTYIIWQQVGVSSLAGIVTMAIIALPVQGYLAKVLGNYRDIISKKTDKRVKLMTEIVAGIQVIKMYAWEKPFEYLVKRARLTEIKSIKVASYIRGVFSGCVIFLERLTLCLTVICYVLLGNTITPSIVFSLAQSFNILQFAMAILYPMAISLGAEAYVSVKRIEEFMLLEERESYTVAELREKGIILQCITASWTESGHTTLDNINLQIPPGIICAIVGPVGSGKSSILQLLLKELIPKSGKIKIGGEMSYSSQEPWLFQSSVRSNILFGQPYNKTRYDQIVKVCALERDFEQFPHRDQTIVGERGVSLSGGQRARINLARAVYREADIYLMDDPLSAVDTHVGKHLFDECIYGYLKGKTRVLVTHQLQYLKKANLIVVLNNGKIEAQGTFNELLESKLDFTKYLEDTDETEKPDKPEAVKQIEVLKDCKKSERRPSIMSVLSQSTDFAVQSQEEEAGNDPNSKPFKDYLLATRNLCLLVFLAALMVIAQGVCAGADFWVALWTKQEDIRHSPNSTILRNDHVEIFPFGQNRSANLSQTDVYSLEERNSNTLGINFDDFYDYVIVDNKQHSLIKTNYAMYIYAGIIIGAVVLTISRSFLFYKTCMLSSVNLHSTIFHTLLKAPMRFFDTNPSGRVLNRFSKDMGAIDEVLPRVLMDALGIVLVMCGILINVSISNPYIIIAIIILGAVFMLFRKWYIKSAKVIKHLEGIAKSPVFSHVNSTLNGIITVRASKAEDILMDEFDDHQDAHTGAWYLLIACMSSFGLWLDMICLVFTFTVTFSFIFLHSLSAVDGSMVGLAISQSMILTGMLQHGMRQTAEVVNQLTSVERVLQYTSIDQEGPFETPLEKIPKEEWPQEGLIQFRDLSLTYVEDEPPVLKKLNFTLNPGEKIGIVGRTGAGKSSLIAALFRLAPLEGSILIDNMDTKEFGLNDLRKKISIIPQEPVLFSATLRYNLDPFGEFDDAEIWKALEQVELKEAVDSLDFMVAEGGGNFSLGQRQLVCLARAVLRNNKILVLDEATANVDHRTDAFIQYTIRKRFKDCTVLTIAHRLNTIMDCDKVMVMSFGSMVEFDHPYKLLEIPDGYFVKMVEETGPVMTMQLKDIAKEAYLKKHNALVLEEGVTKL</sequence>
<dbReference type="InterPro" id="IPR011527">
    <property type="entry name" value="ABC1_TM_dom"/>
</dbReference>
<dbReference type="OrthoDB" id="6500128at2759"/>
<evidence type="ECO:0000256" key="8">
    <source>
        <dbReference type="SAM" id="Phobius"/>
    </source>
</evidence>
<keyword evidence="6 8" id="KW-1133">Transmembrane helix</keyword>
<feature type="domain" description="ABC transmembrane type-1" evidence="10">
    <location>
        <begin position="782"/>
        <end position="1044"/>
    </location>
</feature>
<dbReference type="InterPro" id="IPR036640">
    <property type="entry name" value="ABC1_TM_sf"/>
</dbReference>
<dbReference type="FunFam" id="3.40.50.300:FF:000482">
    <property type="entry name" value="Multidrug resistance-associated protein member 4"/>
    <property type="match status" value="1"/>
</dbReference>
<keyword evidence="4" id="KW-0547">Nucleotide-binding</keyword>
<evidence type="ECO:0000256" key="1">
    <source>
        <dbReference type="ARBA" id="ARBA00004141"/>
    </source>
</evidence>
<keyword evidence="7 8" id="KW-0472">Membrane</keyword>
<dbReference type="Pfam" id="PF00005">
    <property type="entry name" value="ABC_tran"/>
    <property type="match status" value="2"/>
</dbReference>
<evidence type="ECO:0000313" key="12">
    <source>
        <dbReference type="Proteomes" id="UP001153712"/>
    </source>
</evidence>
<dbReference type="Pfam" id="PF00664">
    <property type="entry name" value="ABC_membrane"/>
    <property type="match status" value="2"/>
</dbReference>
<evidence type="ECO:0000259" key="10">
    <source>
        <dbReference type="PROSITE" id="PS50929"/>
    </source>
</evidence>
<feature type="transmembrane region" description="Helical" evidence="8">
    <location>
        <begin position="974"/>
        <end position="998"/>
    </location>
</feature>
<dbReference type="SUPFAM" id="SSF90123">
    <property type="entry name" value="ABC transporter transmembrane region"/>
    <property type="match status" value="2"/>
</dbReference>
<dbReference type="Gene3D" id="3.40.50.300">
    <property type="entry name" value="P-loop containing nucleotide triphosphate hydrolases"/>
    <property type="match status" value="2"/>
</dbReference>
<feature type="domain" description="ABC transporter" evidence="9">
    <location>
        <begin position="403"/>
        <end position="630"/>
    </location>
</feature>
<dbReference type="EMBL" id="OU900095">
    <property type="protein sequence ID" value="CAG9858692.1"/>
    <property type="molecule type" value="Genomic_DNA"/>
</dbReference>
<name>A0A9N9TMI4_PHYSR</name>
<dbReference type="Gene3D" id="1.20.1560.10">
    <property type="entry name" value="ABC transporter type 1, transmembrane domain"/>
    <property type="match status" value="2"/>
</dbReference>
<dbReference type="PROSITE" id="PS00211">
    <property type="entry name" value="ABC_TRANSPORTER_1"/>
    <property type="match status" value="2"/>
</dbReference>
<dbReference type="GO" id="GO:0005524">
    <property type="term" value="F:ATP binding"/>
    <property type="evidence" value="ECO:0007669"/>
    <property type="project" value="UniProtKB-KW"/>
</dbReference>
<feature type="transmembrane region" description="Helical" evidence="8">
    <location>
        <begin position="876"/>
        <end position="894"/>
    </location>
</feature>
<dbReference type="InterPro" id="IPR017871">
    <property type="entry name" value="ABC_transporter-like_CS"/>
</dbReference>
<dbReference type="FunFam" id="1.20.1560.10:FF:000026">
    <property type="entry name" value="Multidrug resistance-associated protein lethal(2)03659"/>
    <property type="match status" value="1"/>
</dbReference>
<dbReference type="PANTHER" id="PTHR24223">
    <property type="entry name" value="ATP-BINDING CASSETTE SUB-FAMILY C"/>
    <property type="match status" value="1"/>
</dbReference>
<dbReference type="InterPro" id="IPR050173">
    <property type="entry name" value="ABC_transporter_C-like"/>
</dbReference>
<dbReference type="Proteomes" id="UP001153712">
    <property type="component" value="Chromosome 2"/>
</dbReference>
<feature type="transmembrane region" description="Helical" evidence="8">
    <location>
        <begin position="362"/>
        <end position="381"/>
    </location>
</feature>
<evidence type="ECO:0000313" key="11">
    <source>
        <dbReference type="EMBL" id="CAG9858692.1"/>
    </source>
</evidence>
<dbReference type="InterPro" id="IPR044746">
    <property type="entry name" value="ABCC_6TM_D1"/>
</dbReference>
<dbReference type="PANTHER" id="PTHR24223:SF415">
    <property type="entry name" value="FI20190P1"/>
    <property type="match status" value="1"/>
</dbReference>
<evidence type="ECO:0000256" key="4">
    <source>
        <dbReference type="ARBA" id="ARBA00022741"/>
    </source>
</evidence>
<keyword evidence="2" id="KW-0813">Transport</keyword>
<dbReference type="CDD" id="cd03250">
    <property type="entry name" value="ABCC_MRP_domain1"/>
    <property type="match status" value="1"/>
</dbReference>
<evidence type="ECO:0000256" key="2">
    <source>
        <dbReference type="ARBA" id="ARBA00022448"/>
    </source>
</evidence>
<dbReference type="GO" id="GO:0140359">
    <property type="term" value="F:ABC-type transporter activity"/>
    <property type="evidence" value="ECO:0007669"/>
    <property type="project" value="InterPro"/>
</dbReference>
<evidence type="ECO:0000256" key="6">
    <source>
        <dbReference type="ARBA" id="ARBA00022989"/>
    </source>
</evidence>
<dbReference type="PROSITE" id="PS50893">
    <property type="entry name" value="ABC_TRANSPORTER_2"/>
    <property type="match status" value="2"/>
</dbReference>
<evidence type="ECO:0000256" key="3">
    <source>
        <dbReference type="ARBA" id="ARBA00022692"/>
    </source>
</evidence>
<dbReference type="GO" id="GO:0016020">
    <property type="term" value="C:membrane"/>
    <property type="evidence" value="ECO:0007669"/>
    <property type="project" value="UniProtKB-SubCell"/>
</dbReference>
<evidence type="ECO:0000256" key="7">
    <source>
        <dbReference type="ARBA" id="ARBA00023136"/>
    </source>
</evidence>
<accession>A0A9N9TMI4</accession>
<feature type="domain" description="ABC transporter" evidence="9">
    <location>
        <begin position="1082"/>
        <end position="1311"/>
    </location>
</feature>
<dbReference type="SMART" id="SM00382">
    <property type="entry name" value="AAA"/>
    <property type="match status" value="2"/>
</dbReference>
<dbReference type="CDD" id="cd03244">
    <property type="entry name" value="ABCC_MRP_domain2"/>
    <property type="match status" value="1"/>
</dbReference>
<organism evidence="11 12">
    <name type="scientific">Phyllotreta striolata</name>
    <name type="common">Striped flea beetle</name>
    <name type="synonym">Crioceris striolata</name>
    <dbReference type="NCBI Taxonomy" id="444603"/>
    <lineage>
        <taxon>Eukaryota</taxon>
        <taxon>Metazoa</taxon>
        <taxon>Ecdysozoa</taxon>
        <taxon>Arthropoda</taxon>
        <taxon>Hexapoda</taxon>
        <taxon>Insecta</taxon>
        <taxon>Pterygota</taxon>
        <taxon>Neoptera</taxon>
        <taxon>Endopterygota</taxon>
        <taxon>Coleoptera</taxon>
        <taxon>Polyphaga</taxon>
        <taxon>Cucujiformia</taxon>
        <taxon>Chrysomeloidea</taxon>
        <taxon>Chrysomelidae</taxon>
        <taxon>Galerucinae</taxon>
        <taxon>Alticini</taxon>
        <taxon>Phyllotreta</taxon>
    </lineage>
</organism>
<keyword evidence="3 8" id="KW-0812">Transmembrane</keyword>
<feature type="transmembrane region" description="Helical" evidence="8">
    <location>
        <begin position="318"/>
        <end position="342"/>
    </location>
</feature>
<dbReference type="SUPFAM" id="SSF52540">
    <property type="entry name" value="P-loop containing nucleoside triphosphate hydrolases"/>
    <property type="match status" value="2"/>
</dbReference>
<reference evidence="11" key="1">
    <citation type="submission" date="2022-01" db="EMBL/GenBank/DDBJ databases">
        <authorList>
            <person name="King R."/>
        </authorList>
    </citation>
    <scope>NUCLEOTIDE SEQUENCE</scope>
</reference>
<dbReference type="CDD" id="cd18579">
    <property type="entry name" value="ABC_6TM_ABCC_D1"/>
    <property type="match status" value="1"/>
</dbReference>
<dbReference type="InterPro" id="IPR027417">
    <property type="entry name" value="P-loop_NTPase"/>
</dbReference>
<dbReference type="InterPro" id="IPR003593">
    <property type="entry name" value="AAA+_ATPase"/>
</dbReference>
<feature type="domain" description="ABC transmembrane type-1" evidence="10">
    <location>
        <begin position="95"/>
        <end position="377"/>
    </location>
</feature>
<feature type="transmembrane region" description="Helical" evidence="8">
    <location>
        <begin position="900"/>
        <end position="919"/>
    </location>
</feature>
<keyword evidence="12" id="KW-1185">Reference proteome</keyword>
<evidence type="ECO:0000256" key="5">
    <source>
        <dbReference type="ARBA" id="ARBA00022840"/>
    </source>
</evidence>
<gene>
    <name evidence="11" type="ORF">PHYEVI_LOCUS5079</name>
</gene>
<dbReference type="FunFam" id="1.20.1560.10:FF:000014">
    <property type="entry name" value="Multidrug resistance-associated protein member 4"/>
    <property type="match status" value="1"/>
</dbReference>
<dbReference type="InterPro" id="IPR003439">
    <property type="entry name" value="ABC_transporter-like_ATP-bd"/>
</dbReference>
<feature type="transmembrane region" description="Helical" evidence="8">
    <location>
        <begin position="699"/>
        <end position="725"/>
    </location>
</feature>
<feature type="transmembrane region" description="Helical" evidence="8">
    <location>
        <begin position="235"/>
        <end position="258"/>
    </location>
</feature>
<comment type="subcellular location">
    <subcellularLocation>
        <location evidence="1">Membrane</location>
        <topology evidence="1">Multi-pass membrane protein</topology>
    </subcellularLocation>
</comment>
<keyword evidence="5" id="KW-0067">ATP-binding</keyword>